<dbReference type="AlphaFoldDB" id="A0A3P7JBI2"/>
<dbReference type="GO" id="GO:0016757">
    <property type="term" value="F:glycosyltransferase activity"/>
    <property type="evidence" value="ECO:0007669"/>
    <property type="project" value="InterPro"/>
</dbReference>
<dbReference type="Proteomes" id="UP000270094">
    <property type="component" value="Unassembled WGS sequence"/>
</dbReference>
<dbReference type="InterPro" id="IPR029044">
    <property type="entry name" value="Nucleotide-diphossugar_trans"/>
</dbReference>
<dbReference type="PANTHER" id="PTHR31410:SF1">
    <property type="entry name" value="POST-GPI ATTACHMENT TO PROTEINS FACTOR 4"/>
    <property type="match status" value="1"/>
</dbReference>
<protein>
    <submittedName>
        <fullName evidence="1">Uncharacterized protein</fullName>
    </submittedName>
</protein>
<evidence type="ECO:0000313" key="2">
    <source>
        <dbReference type="Proteomes" id="UP000270094"/>
    </source>
</evidence>
<organism evidence="1 2">
    <name type="scientific">Strongylus vulgaris</name>
    <name type="common">Blood worm</name>
    <dbReference type="NCBI Taxonomy" id="40348"/>
    <lineage>
        <taxon>Eukaryota</taxon>
        <taxon>Metazoa</taxon>
        <taxon>Ecdysozoa</taxon>
        <taxon>Nematoda</taxon>
        <taxon>Chromadorea</taxon>
        <taxon>Rhabditida</taxon>
        <taxon>Rhabditina</taxon>
        <taxon>Rhabditomorpha</taxon>
        <taxon>Strongyloidea</taxon>
        <taxon>Strongylidae</taxon>
        <taxon>Strongylus</taxon>
    </lineage>
</organism>
<proteinExistence type="predicted"/>
<gene>
    <name evidence="1" type="ORF">SVUK_LOCUS12357</name>
</gene>
<dbReference type="Gene3D" id="3.90.550.10">
    <property type="entry name" value="Spore Coat Polysaccharide Biosynthesis Protein SpsA, Chain A"/>
    <property type="match status" value="1"/>
</dbReference>
<sequence length="163" mass="19160">MVRNICDAQLFVTGDRRFSPLEIRIIASDRRQNYLAQFSPLEIRIIASDRRQNYLAQLHVPIRTLGKKSSRSSTVDEIIVKEALDYWNCLNHTTRKRYVMLLEDDALVIPEFARMMASVMEHLDEDESIDYVKMYHPNHLRKIPSIPLVCLFKNYLKNNKLGH</sequence>
<accession>A0A3P7JBI2</accession>
<dbReference type="GO" id="GO:0000139">
    <property type="term" value="C:Golgi membrane"/>
    <property type="evidence" value="ECO:0007669"/>
    <property type="project" value="InterPro"/>
</dbReference>
<dbReference type="OrthoDB" id="2016523at2759"/>
<evidence type="ECO:0000313" key="1">
    <source>
        <dbReference type="EMBL" id="VDM77359.1"/>
    </source>
</evidence>
<dbReference type="GO" id="GO:0006506">
    <property type="term" value="P:GPI anchor biosynthetic process"/>
    <property type="evidence" value="ECO:0007669"/>
    <property type="project" value="InterPro"/>
</dbReference>
<dbReference type="InterPro" id="IPR029675">
    <property type="entry name" value="PGAP4"/>
</dbReference>
<dbReference type="EMBL" id="UYYB01099016">
    <property type="protein sequence ID" value="VDM77359.1"/>
    <property type="molecule type" value="Genomic_DNA"/>
</dbReference>
<name>A0A3P7JBI2_STRVU</name>
<reference evidence="1 2" key="1">
    <citation type="submission" date="2018-11" db="EMBL/GenBank/DDBJ databases">
        <authorList>
            <consortium name="Pathogen Informatics"/>
        </authorList>
    </citation>
    <scope>NUCLEOTIDE SEQUENCE [LARGE SCALE GENOMIC DNA]</scope>
</reference>
<keyword evidence="2" id="KW-1185">Reference proteome</keyword>
<dbReference type="PANTHER" id="PTHR31410">
    <property type="entry name" value="TRANSMEMBRANE PROTEIN 246"/>
    <property type="match status" value="1"/>
</dbReference>